<protein>
    <submittedName>
        <fullName evidence="1">Uncharacterized protein</fullName>
    </submittedName>
</protein>
<dbReference type="Pfam" id="PF11917">
    <property type="entry name" value="DUF3435"/>
    <property type="match status" value="1"/>
</dbReference>
<dbReference type="PANTHER" id="PTHR37535:SF2">
    <property type="entry name" value="FINGER DOMAIN PROTEIN, PUTATIVE (AFU_ORTHOLOGUE AFUA_6G09300)-RELATED"/>
    <property type="match status" value="1"/>
</dbReference>
<keyword evidence="2" id="KW-1185">Reference proteome</keyword>
<name>A0A017SSR8_ASPRC</name>
<dbReference type="AlphaFoldDB" id="A0A017SSR8"/>
<dbReference type="InterPro" id="IPR021842">
    <property type="entry name" value="DUF3435"/>
</dbReference>
<dbReference type="PANTHER" id="PTHR37535">
    <property type="entry name" value="FLUG DOMAIN PROTEIN"/>
    <property type="match status" value="1"/>
</dbReference>
<dbReference type="STRING" id="1388766.A0A017SSR8"/>
<reference evidence="2" key="1">
    <citation type="journal article" date="2014" name="Nat. Commun.">
        <title>Genomic adaptations of the halophilic Dead Sea filamentous fungus Eurotium rubrum.</title>
        <authorList>
            <person name="Kis-Papo T."/>
            <person name="Weig A.R."/>
            <person name="Riley R."/>
            <person name="Persoh D."/>
            <person name="Salamov A."/>
            <person name="Sun H."/>
            <person name="Lipzen A."/>
            <person name="Wasser S.P."/>
            <person name="Rambold G."/>
            <person name="Grigoriev I.V."/>
            <person name="Nevo E."/>
        </authorList>
    </citation>
    <scope>NUCLEOTIDE SEQUENCE [LARGE SCALE GENOMIC DNA]</scope>
    <source>
        <strain evidence="2">CBS 135680</strain>
    </source>
</reference>
<dbReference type="RefSeq" id="XP_040643023.1">
    <property type="nucleotide sequence ID" value="XM_040780872.1"/>
</dbReference>
<proteinExistence type="predicted"/>
<dbReference type="OrthoDB" id="4485682at2759"/>
<accession>A0A017SSR8</accession>
<gene>
    <name evidence="1" type="ORF">EURHEDRAFT_408616</name>
</gene>
<dbReference type="GeneID" id="63695996"/>
<evidence type="ECO:0000313" key="2">
    <source>
        <dbReference type="Proteomes" id="UP000019804"/>
    </source>
</evidence>
<sequence>MVDGDVVLQWNQPMNKSTLSRRLNSLGLIHGWLHSMFAHRFRYGGGKMLNESGAMSEAQQNFIMKHADIHTFLDHYLPRS</sequence>
<dbReference type="EMBL" id="KK088412">
    <property type="protein sequence ID" value="EYE99335.1"/>
    <property type="molecule type" value="Genomic_DNA"/>
</dbReference>
<evidence type="ECO:0000313" key="1">
    <source>
        <dbReference type="EMBL" id="EYE99335.1"/>
    </source>
</evidence>
<dbReference type="Proteomes" id="UP000019804">
    <property type="component" value="Unassembled WGS sequence"/>
</dbReference>
<dbReference type="HOGENOM" id="CLU_2589311_0_0_1"/>
<organism evidence="1 2">
    <name type="scientific">Aspergillus ruber (strain CBS 135680)</name>
    <dbReference type="NCBI Taxonomy" id="1388766"/>
    <lineage>
        <taxon>Eukaryota</taxon>
        <taxon>Fungi</taxon>
        <taxon>Dikarya</taxon>
        <taxon>Ascomycota</taxon>
        <taxon>Pezizomycotina</taxon>
        <taxon>Eurotiomycetes</taxon>
        <taxon>Eurotiomycetidae</taxon>
        <taxon>Eurotiales</taxon>
        <taxon>Aspergillaceae</taxon>
        <taxon>Aspergillus</taxon>
        <taxon>Aspergillus subgen. Aspergillus</taxon>
    </lineage>
</organism>